<evidence type="ECO:0000313" key="4">
    <source>
        <dbReference type="Proteomes" id="UP001370490"/>
    </source>
</evidence>
<proteinExistence type="predicted"/>
<evidence type="ECO:0000259" key="2">
    <source>
        <dbReference type="Pfam" id="PF02771"/>
    </source>
</evidence>
<feature type="domain" description="Acyl-CoA dehydrogenase/oxidase N-terminal" evidence="2">
    <location>
        <begin position="198"/>
        <end position="266"/>
    </location>
</feature>
<dbReference type="Gene3D" id="1.10.540.10">
    <property type="entry name" value="Acyl-CoA dehydrogenase/oxidase, N-terminal domain"/>
    <property type="match status" value="1"/>
</dbReference>
<evidence type="ECO:0000313" key="3">
    <source>
        <dbReference type="EMBL" id="KAK6943482.1"/>
    </source>
</evidence>
<dbReference type="InterPro" id="IPR006091">
    <property type="entry name" value="Acyl-CoA_Oxase/DH_mid-dom"/>
</dbReference>
<dbReference type="PANTHER" id="PTHR43188:SF1">
    <property type="entry name" value="ACYL-COA DEHYDROGENASE"/>
    <property type="match status" value="1"/>
</dbReference>
<dbReference type="GO" id="GO:0006635">
    <property type="term" value="P:fatty acid beta-oxidation"/>
    <property type="evidence" value="ECO:0007669"/>
    <property type="project" value="InterPro"/>
</dbReference>
<dbReference type="InterPro" id="IPR045008">
    <property type="entry name" value="ACX4-like"/>
</dbReference>
<dbReference type="GO" id="GO:0050660">
    <property type="term" value="F:flavin adenine dinucleotide binding"/>
    <property type="evidence" value="ECO:0007669"/>
    <property type="project" value="InterPro"/>
</dbReference>
<dbReference type="EMBL" id="JBAMMX010000003">
    <property type="protein sequence ID" value="KAK6943482.1"/>
    <property type="molecule type" value="Genomic_DNA"/>
</dbReference>
<comment type="caution">
    <text evidence="3">The sequence shown here is derived from an EMBL/GenBank/DDBJ whole genome shotgun (WGS) entry which is preliminary data.</text>
</comment>
<sequence length="549" mass="61296">MPTRFVFNCVTVTDNVVDEVDIEPENWLCTLLIRNKGKKGARTCCAAGCSLSLFSPFFEFQTVVKCHRFVPYYDHEDKMSSDFDLPAVDVSIAFPQATPASIFHPCFTASDYYQFDDLSTPEERAIRIISKKVHGNRDCSSYGQGIDFDLLSVSWLLSSLVGGLRLLIQNCLCILAEVHFINFDIGRKLRYSLWILFQYREKAEFPFYLAPKIAALDIAGGTIKGYGCTGMSITESAIATTEFARVDASCSLCGSEAQKQKYLPSLEKFKTVACWALTEPDYESDATLLKTKATKVPDSPLFLLSILVTGLICGRRLDAMLEGQKRWIGNSTFADLLVTFATNTTTNQINCYVVKKDAPGLTATKIENKIRLHIVQNGDILLNRVFVPDEDRLPCVNSFQNTNQVSPREEAVWSTIGSFPTQPAETCTDVGHGSPLKQGRPQLWNGSYWVEKAFWDLEPIYTFEGIYDINTLVTGREITGIASFKPPPLNNLQGLNRAMKDTDGYIFKFHDFACDTILIVERKVLMVLPCCLEYKAGPLQLPQECGGAV</sequence>
<dbReference type="GO" id="GO:0005777">
    <property type="term" value="C:peroxisome"/>
    <property type="evidence" value="ECO:0007669"/>
    <property type="project" value="TreeGrafter"/>
</dbReference>
<dbReference type="InterPro" id="IPR037069">
    <property type="entry name" value="AcylCoA_DH/ox_N_sf"/>
</dbReference>
<feature type="domain" description="Acyl-CoA oxidase/dehydrogenase middle" evidence="1">
    <location>
        <begin position="274"/>
        <end position="383"/>
    </location>
</feature>
<dbReference type="Pfam" id="PF02770">
    <property type="entry name" value="Acyl-CoA_dh_M"/>
    <property type="match status" value="1"/>
</dbReference>
<gene>
    <name evidence="3" type="ORF">RJ641_024584</name>
</gene>
<dbReference type="InterPro" id="IPR046373">
    <property type="entry name" value="Acyl-CoA_Oxase/DH_mid-dom_sf"/>
</dbReference>
<dbReference type="InterPro" id="IPR009100">
    <property type="entry name" value="AcylCoA_DH/oxidase_NM_dom_sf"/>
</dbReference>
<dbReference type="Proteomes" id="UP001370490">
    <property type="component" value="Unassembled WGS sequence"/>
</dbReference>
<accession>A0AAN8WCQ0</accession>
<organism evidence="3 4">
    <name type="scientific">Dillenia turbinata</name>
    <dbReference type="NCBI Taxonomy" id="194707"/>
    <lineage>
        <taxon>Eukaryota</taxon>
        <taxon>Viridiplantae</taxon>
        <taxon>Streptophyta</taxon>
        <taxon>Embryophyta</taxon>
        <taxon>Tracheophyta</taxon>
        <taxon>Spermatophyta</taxon>
        <taxon>Magnoliopsida</taxon>
        <taxon>eudicotyledons</taxon>
        <taxon>Gunneridae</taxon>
        <taxon>Pentapetalae</taxon>
        <taxon>Dilleniales</taxon>
        <taxon>Dilleniaceae</taxon>
        <taxon>Dillenia</taxon>
    </lineage>
</organism>
<dbReference type="GO" id="GO:0003995">
    <property type="term" value="F:acyl-CoA dehydrogenase activity"/>
    <property type="evidence" value="ECO:0007669"/>
    <property type="project" value="InterPro"/>
</dbReference>
<dbReference type="InterPro" id="IPR013786">
    <property type="entry name" value="AcylCoA_DH/ox_N"/>
</dbReference>
<dbReference type="Gene3D" id="2.40.110.10">
    <property type="entry name" value="Butyryl-CoA Dehydrogenase, subunit A, domain 2"/>
    <property type="match status" value="1"/>
</dbReference>
<reference evidence="3 4" key="1">
    <citation type="submission" date="2023-12" db="EMBL/GenBank/DDBJ databases">
        <title>A high-quality genome assembly for Dillenia turbinata (Dilleniales).</title>
        <authorList>
            <person name="Chanderbali A."/>
        </authorList>
    </citation>
    <scope>NUCLEOTIDE SEQUENCE [LARGE SCALE GENOMIC DNA]</scope>
    <source>
        <strain evidence="3">LSX21</strain>
        <tissue evidence="3">Leaf</tissue>
    </source>
</reference>
<dbReference type="SUPFAM" id="SSF56645">
    <property type="entry name" value="Acyl-CoA dehydrogenase NM domain-like"/>
    <property type="match status" value="1"/>
</dbReference>
<evidence type="ECO:0000259" key="1">
    <source>
        <dbReference type="Pfam" id="PF02770"/>
    </source>
</evidence>
<protein>
    <submittedName>
        <fullName evidence="3">Acyl-CoA dehydrogenase/oxidase, N-terminal</fullName>
    </submittedName>
</protein>
<keyword evidence="4" id="KW-1185">Reference proteome</keyword>
<name>A0AAN8WCQ0_9MAGN</name>
<dbReference type="AlphaFoldDB" id="A0AAN8WCQ0"/>
<dbReference type="PANTHER" id="PTHR43188">
    <property type="entry name" value="ACYL-COENZYME A OXIDASE"/>
    <property type="match status" value="1"/>
</dbReference>
<dbReference type="Pfam" id="PF02771">
    <property type="entry name" value="Acyl-CoA_dh_N"/>
    <property type="match status" value="1"/>
</dbReference>